<dbReference type="Proteomes" id="UP001175353">
    <property type="component" value="Unassembled WGS sequence"/>
</dbReference>
<evidence type="ECO:0000313" key="4">
    <source>
        <dbReference type="Proteomes" id="UP000310066"/>
    </source>
</evidence>
<dbReference type="PANTHER" id="PTHR34693">
    <property type="entry name" value="PROTEIN PAR32"/>
    <property type="match status" value="1"/>
</dbReference>
<protein>
    <submittedName>
        <fullName evidence="3">Uncharacterized protein</fullName>
    </submittedName>
</protein>
<dbReference type="EMBL" id="JAUJLE010000170">
    <property type="protein sequence ID" value="KAK0972329.1"/>
    <property type="molecule type" value="Genomic_DNA"/>
</dbReference>
<keyword evidence="5" id="KW-1185">Reference proteome</keyword>
<gene>
    <name evidence="3" type="ORF">B0A54_01744</name>
    <name evidence="2" type="ORF">LTR91_015185</name>
</gene>
<dbReference type="InterPro" id="IPR053203">
    <property type="entry name" value="Cisplatin_resist-associated"/>
</dbReference>
<sequence>MPDAIHSTGRGGAGNIGQDPSTIYTDGSITREGPLGESSRTNGADYSAGRGGAGNIVDTPHHNLHNVQGGRESPAPVMRSEEVVPETAMRSAEGYENYHTGRGGQGNVHRDAFGGHSGPARKEGKGEGGLLEKAKAVFGGGGK</sequence>
<dbReference type="OrthoDB" id="2537432at2759"/>
<dbReference type="InterPro" id="IPR022024">
    <property type="entry name" value="DUF3602"/>
</dbReference>
<feature type="region of interest" description="Disordered" evidence="1">
    <location>
        <begin position="1"/>
        <end position="143"/>
    </location>
</feature>
<dbReference type="Pfam" id="PF12223">
    <property type="entry name" value="DUF3602"/>
    <property type="match status" value="1"/>
</dbReference>
<evidence type="ECO:0000313" key="2">
    <source>
        <dbReference type="EMBL" id="KAK0972329.1"/>
    </source>
</evidence>
<dbReference type="PANTHER" id="PTHR34693:SF3">
    <property type="match status" value="1"/>
</dbReference>
<dbReference type="Proteomes" id="UP000310066">
    <property type="component" value="Unassembled WGS sequence"/>
</dbReference>
<dbReference type="EMBL" id="NAJP01000004">
    <property type="protein sequence ID" value="TKA48251.1"/>
    <property type="molecule type" value="Genomic_DNA"/>
</dbReference>
<comment type="caution">
    <text evidence="3">The sequence shown here is derived from an EMBL/GenBank/DDBJ whole genome shotgun (WGS) entry which is preliminary data.</text>
</comment>
<feature type="compositionally biased region" description="Polar residues" evidence="1">
    <location>
        <begin position="18"/>
        <end position="28"/>
    </location>
</feature>
<dbReference type="AlphaFoldDB" id="A0A4U0VGC5"/>
<evidence type="ECO:0000313" key="3">
    <source>
        <dbReference type="EMBL" id="TKA48251.1"/>
    </source>
</evidence>
<feature type="compositionally biased region" description="Basic and acidic residues" evidence="1">
    <location>
        <begin position="120"/>
        <end position="135"/>
    </location>
</feature>
<proteinExistence type="predicted"/>
<reference evidence="3 4" key="1">
    <citation type="submission" date="2017-03" db="EMBL/GenBank/DDBJ databases">
        <title>Genomes of endolithic fungi from Antarctica.</title>
        <authorList>
            <person name="Coleine C."/>
            <person name="Masonjones S."/>
            <person name="Stajich J.E."/>
        </authorList>
    </citation>
    <scope>NUCLEOTIDE SEQUENCE [LARGE SCALE GENOMIC DNA]</scope>
    <source>
        <strain evidence="3 4">CCFEE 5311</strain>
    </source>
</reference>
<name>A0A4U0VGC5_9PEZI</name>
<reference evidence="2" key="2">
    <citation type="submission" date="2023-06" db="EMBL/GenBank/DDBJ databases">
        <title>Black Yeasts Isolated from many extreme environments.</title>
        <authorList>
            <person name="Coleine C."/>
            <person name="Stajich J.E."/>
            <person name="Selbmann L."/>
        </authorList>
    </citation>
    <scope>NUCLEOTIDE SEQUENCE</scope>
    <source>
        <strain evidence="2">CCFEE 5200</strain>
    </source>
</reference>
<accession>A0A4U0VGC5</accession>
<evidence type="ECO:0000313" key="5">
    <source>
        <dbReference type="Proteomes" id="UP001175353"/>
    </source>
</evidence>
<organism evidence="3 4">
    <name type="scientific">Friedmanniomyces endolithicus</name>
    <dbReference type="NCBI Taxonomy" id="329885"/>
    <lineage>
        <taxon>Eukaryota</taxon>
        <taxon>Fungi</taxon>
        <taxon>Dikarya</taxon>
        <taxon>Ascomycota</taxon>
        <taxon>Pezizomycotina</taxon>
        <taxon>Dothideomycetes</taxon>
        <taxon>Dothideomycetidae</taxon>
        <taxon>Mycosphaerellales</taxon>
        <taxon>Teratosphaeriaceae</taxon>
        <taxon>Friedmanniomyces</taxon>
    </lineage>
</organism>
<evidence type="ECO:0000256" key="1">
    <source>
        <dbReference type="SAM" id="MobiDB-lite"/>
    </source>
</evidence>